<dbReference type="AlphaFoldDB" id="A0A1T5CGE4"/>
<protein>
    <recommendedName>
        <fullName evidence="3">DUF4250 domain-containing protein</fullName>
    </recommendedName>
</protein>
<keyword evidence="2" id="KW-1185">Reference proteome</keyword>
<dbReference type="Pfam" id="PF14056">
    <property type="entry name" value="DUF4250"/>
    <property type="match status" value="1"/>
</dbReference>
<evidence type="ECO:0000313" key="2">
    <source>
        <dbReference type="Proteomes" id="UP000190852"/>
    </source>
</evidence>
<name>A0A1T5CGE4_9BACT</name>
<organism evidence="1 2">
    <name type="scientific">Parabacteroides chartae</name>
    <dbReference type="NCBI Taxonomy" id="1037355"/>
    <lineage>
        <taxon>Bacteria</taxon>
        <taxon>Pseudomonadati</taxon>
        <taxon>Bacteroidota</taxon>
        <taxon>Bacteroidia</taxon>
        <taxon>Bacteroidales</taxon>
        <taxon>Tannerellaceae</taxon>
        <taxon>Parabacteroides</taxon>
    </lineage>
</organism>
<dbReference type="InterPro" id="IPR025346">
    <property type="entry name" value="DUF4250"/>
</dbReference>
<sequence length="59" mass="6732">MQQLPDDPMILFSTINMKLRDYYPSLDALCDDMAVDKGQLTAKLASAGFEYNPAQNKFW</sequence>
<dbReference type="Proteomes" id="UP000190852">
    <property type="component" value="Unassembled WGS sequence"/>
</dbReference>
<reference evidence="2" key="1">
    <citation type="submission" date="2017-02" db="EMBL/GenBank/DDBJ databases">
        <authorList>
            <person name="Varghese N."/>
            <person name="Submissions S."/>
        </authorList>
    </citation>
    <scope>NUCLEOTIDE SEQUENCE [LARGE SCALE GENOMIC DNA]</scope>
    <source>
        <strain evidence="2">DSM 24967</strain>
    </source>
</reference>
<evidence type="ECO:0000313" key="1">
    <source>
        <dbReference type="EMBL" id="SKB58411.1"/>
    </source>
</evidence>
<evidence type="ECO:0008006" key="3">
    <source>
        <dbReference type="Google" id="ProtNLM"/>
    </source>
</evidence>
<accession>A0A1T5CGE4</accession>
<dbReference type="EMBL" id="FUYQ01000012">
    <property type="protein sequence ID" value="SKB58411.1"/>
    <property type="molecule type" value="Genomic_DNA"/>
</dbReference>
<gene>
    <name evidence="1" type="ORF">SAMN05660349_01866</name>
</gene>
<proteinExistence type="predicted"/>
<dbReference type="RefSeq" id="WP_068184312.1">
    <property type="nucleotide sequence ID" value="NZ_FUYQ01000012.1"/>
</dbReference>